<dbReference type="Gene3D" id="3.80.30.20">
    <property type="entry name" value="tm_1862 like domain"/>
    <property type="match status" value="1"/>
</dbReference>
<sequence>VGGAVPRGAPSRHEALRAGASAGMAGSHFGDMFLVETGRGCGRGCLFCAAGSIYRPVRMRGAGSILASTETSERVGLVGTAVGDHPDLIAILDRLLSERKTAGISSLRADQITPELAERLVKFGMRTITIAPEAGTDALRQRIGKRITGEQITQAVRILSGVGIRNIKLYFMIGLPGETDEDVEAIVFLVTELAKIRGKSRLSVAAGPFVPKPHTAFQWAGFASRETLRRRIKLLRPISGLRGCTLKVNSIDGAWTEAVLARGERSLSAALIEAARSGKPLKTILRKAGHDPGAELDTEKPLPWDFLDCGVSREGLLKQYLRARGD</sequence>
<accession>A0ABV6YQB1</accession>
<organism evidence="2 3">
    <name type="scientific">Eiseniibacteriota bacterium</name>
    <dbReference type="NCBI Taxonomy" id="2212470"/>
    <lineage>
        <taxon>Bacteria</taxon>
        <taxon>Candidatus Eiseniibacteriota</taxon>
    </lineage>
</organism>
<dbReference type="EMBL" id="JBHPEI010000101">
    <property type="protein sequence ID" value="MFC1800259.1"/>
    <property type="molecule type" value="Genomic_DNA"/>
</dbReference>
<dbReference type="Proteomes" id="UP001594288">
    <property type="component" value="Unassembled WGS sequence"/>
</dbReference>
<dbReference type="CDD" id="cd01335">
    <property type="entry name" value="Radical_SAM"/>
    <property type="match status" value="1"/>
</dbReference>
<dbReference type="PANTHER" id="PTHR42731:SF5">
    <property type="entry name" value="RADICAL SAM DOMAIN PROTEIN"/>
    <property type="match status" value="1"/>
</dbReference>
<reference evidence="2 3" key="1">
    <citation type="submission" date="2024-09" db="EMBL/GenBank/DDBJ databases">
        <authorList>
            <person name="D'Angelo T."/>
        </authorList>
    </citation>
    <scope>NUCLEOTIDE SEQUENCE [LARGE SCALE GENOMIC DNA]</scope>
    <source>
        <strain evidence="2">SAG AM-311-F02</strain>
    </source>
</reference>
<proteinExistence type="predicted"/>
<name>A0ABV6YQB1_UNCEI</name>
<dbReference type="InterPro" id="IPR058240">
    <property type="entry name" value="rSAM_sf"/>
</dbReference>
<evidence type="ECO:0000259" key="1">
    <source>
        <dbReference type="PROSITE" id="PS51918"/>
    </source>
</evidence>
<dbReference type="SMART" id="SM00729">
    <property type="entry name" value="Elp3"/>
    <property type="match status" value="1"/>
</dbReference>
<dbReference type="SUPFAM" id="SSF102114">
    <property type="entry name" value="Radical SAM enzymes"/>
    <property type="match status" value="1"/>
</dbReference>
<gene>
    <name evidence="2" type="ORF">ACFL2Z_05075</name>
</gene>
<dbReference type="SFLD" id="SFLDS00029">
    <property type="entry name" value="Radical_SAM"/>
    <property type="match status" value="1"/>
</dbReference>
<dbReference type="Pfam" id="PF04055">
    <property type="entry name" value="Radical_SAM"/>
    <property type="match status" value="1"/>
</dbReference>
<dbReference type="PANTHER" id="PTHR42731">
    <property type="entry name" value="SLL1084 PROTEIN"/>
    <property type="match status" value="1"/>
</dbReference>
<dbReference type="InterPro" id="IPR023404">
    <property type="entry name" value="rSAM_horseshoe"/>
</dbReference>
<feature type="non-terminal residue" evidence="2">
    <location>
        <position position="1"/>
    </location>
</feature>
<protein>
    <submittedName>
        <fullName evidence="2">Radical SAM protein</fullName>
    </submittedName>
</protein>
<dbReference type="SFLD" id="SFLDG01082">
    <property type="entry name" value="B12-binding_domain_containing"/>
    <property type="match status" value="1"/>
</dbReference>
<evidence type="ECO:0000313" key="3">
    <source>
        <dbReference type="Proteomes" id="UP001594288"/>
    </source>
</evidence>
<evidence type="ECO:0000313" key="2">
    <source>
        <dbReference type="EMBL" id="MFC1800259.1"/>
    </source>
</evidence>
<keyword evidence="3" id="KW-1185">Reference proteome</keyword>
<feature type="domain" description="Radical SAM core" evidence="1">
    <location>
        <begin position="27"/>
        <end position="245"/>
    </location>
</feature>
<dbReference type="InterPro" id="IPR006638">
    <property type="entry name" value="Elp3/MiaA/NifB-like_rSAM"/>
</dbReference>
<comment type="caution">
    <text evidence="2">The sequence shown here is derived from an EMBL/GenBank/DDBJ whole genome shotgun (WGS) entry which is preliminary data.</text>
</comment>
<dbReference type="PROSITE" id="PS51918">
    <property type="entry name" value="RADICAL_SAM"/>
    <property type="match status" value="1"/>
</dbReference>
<dbReference type="InterPro" id="IPR007197">
    <property type="entry name" value="rSAM"/>
</dbReference>